<gene>
    <name evidence="2" type="ORF">SAMN05421803_120103</name>
</gene>
<dbReference type="EMBL" id="FQZK01000020">
    <property type="protein sequence ID" value="SHK46367.1"/>
    <property type="molecule type" value="Genomic_DNA"/>
</dbReference>
<dbReference type="InterPro" id="IPR048048">
    <property type="entry name" value="BldC-like"/>
</dbReference>
<dbReference type="NCBIfam" id="NF033787">
    <property type="entry name" value="HTH_BldC"/>
    <property type="match status" value="1"/>
</dbReference>
<keyword evidence="3" id="KW-1185">Reference proteome</keyword>
<dbReference type="NCBIfam" id="TIGR01764">
    <property type="entry name" value="excise"/>
    <property type="match status" value="1"/>
</dbReference>
<sequence>MNRPQQVPEPLTSGEVAQMMRVTSVTVARWADTGKLTSFRTLGGHRRFHRAEVEALLVPETVRATRPETG</sequence>
<dbReference type="RefSeq" id="WP_073382433.1">
    <property type="nucleotide sequence ID" value="NZ_FQZK01000020.1"/>
</dbReference>
<protein>
    <submittedName>
        <fullName evidence="2">DNA binding domain-containing protein, excisionase family</fullName>
    </submittedName>
</protein>
<proteinExistence type="predicted"/>
<evidence type="ECO:0000313" key="3">
    <source>
        <dbReference type="Proteomes" id="UP000184452"/>
    </source>
</evidence>
<organism evidence="2 3">
    <name type="scientific">Nocardiopsis flavescens</name>
    <dbReference type="NCBI Taxonomy" id="758803"/>
    <lineage>
        <taxon>Bacteria</taxon>
        <taxon>Bacillati</taxon>
        <taxon>Actinomycetota</taxon>
        <taxon>Actinomycetes</taxon>
        <taxon>Streptosporangiales</taxon>
        <taxon>Nocardiopsidaceae</taxon>
        <taxon>Nocardiopsis</taxon>
    </lineage>
</organism>
<dbReference type="Pfam" id="PF12728">
    <property type="entry name" value="HTH_17"/>
    <property type="match status" value="1"/>
</dbReference>
<accession>A0A1M6SNZ4</accession>
<evidence type="ECO:0000259" key="1">
    <source>
        <dbReference type="Pfam" id="PF12728"/>
    </source>
</evidence>
<dbReference type="AlphaFoldDB" id="A0A1M6SNZ4"/>
<evidence type="ECO:0000313" key="2">
    <source>
        <dbReference type="EMBL" id="SHK46367.1"/>
    </source>
</evidence>
<dbReference type="Gene3D" id="1.10.1660.10">
    <property type="match status" value="1"/>
</dbReference>
<dbReference type="GO" id="GO:0003677">
    <property type="term" value="F:DNA binding"/>
    <property type="evidence" value="ECO:0007669"/>
    <property type="project" value="InterPro"/>
</dbReference>
<dbReference type="STRING" id="758803.SAMN05421803_120103"/>
<dbReference type="InterPro" id="IPR009061">
    <property type="entry name" value="DNA-bd_dom_put_sf"/>
</dbReference>
<feature type="domain" description="Helix-turn-helix" evidence="1">
    <location>
        <begin position="11"/>
        <end position="57"/>
    </location>
</feature>
<name>A0A1M6SNZ4_9ACTN</name>
<dbReference type="Proteomes" id="UP000184452">
    <property type="component" value="Unassembled WGS sequence"/>
</dbReference>
<dbReference type="InterPro" id="IPR010093">
    <property type="entry name" value="SinI_DNA-bd"/>
</dbReference>
<dbReference type="SUPFAM" id="SSF46955">
    <property type="entry name" value="Putative DNA-binding domain"/>
    <property type="match status" value="1"/>
</dbReference>
<dbReference type="OrthoDB" id="3483102at2"/>
<dbReference type="InterPro" id="IPR041657">
    <property type="entry name" value="HTH_17"/>
</dbReference>
<reference evidence="2 3" key="1">
    <citation type="submission" date="2016-11" db="EMBL/GenBank/DDBJ databases">
        <authorList>
            <person name="Jaros S."/>
            <person name="Januszkiewicz K."/>
            <person name="Wedrychowicz H."/>
        </authorList>
    </citation>
    <scope>NUCLEOTIDE SEQUENCE [LARGE SCALE GENOMIC DNA]</scope>
    <source>
        <strain evidence="2 3">CGMCC 4.5723</strain>
    </source>
</reference>